<dbReference type="PROSITE" id="PS50937">
    <property type="entry name" value="HTH_MERR_2"/>
    <property type="match status" value="1"/>
</dbReference>
<keyword evidence="3" id="KW-0238">DNA-binding</keyword>
<dbReference type="GO" id="GO:0003677">
    <property type="term" value="F:DNA binding"/>
    <property type="evidence" value="ECO:0007669"/>
    <property type="project" value="UniProtKB-KW"/>
</dbReference>
<protein>
    <submittedName>
        <fullName evidence="6">MerR family transcriptional regulator</fullName>
    </submittedName>
</protein>
<keyword evidence="4" id="KW-0804">Transcription</keyword>
<keyword evidence="7" id="KW-1185">Reference proteome</keyword>
<dbReference type="PANTHER" id="PTHR30204:SF69">
    <property type="entry name" value="MERR-FAMILY TRANSCRIPTIONAL REGULATOR"/>
    <property type="match status" value="1"/>
</dbReference>
<evidence type="ECO:0000313" key="7">
    <source>
        <dbReference type="Proteomes" id="UP000614996"/>
    </source>
</evidence>
<sequence length="119" mass="12752">MRIGELARQTGATRRALRLYESHGLLTADRGSNGYRHYGAAATRKVANIRRLQAAGFTLAEIADFLPCLDGDLTAVCPASAPTIARKLAAVQRELDALTVLRDRLAGLLDHAAEPARSA</sequence>
<dbReference type="SUPFAM" id="SSF46955">
    <property type="entry name" value="Putative DNA-binding domain"/>
    <property type="match status" value="1"/>
</dbReference>
<evidence type="ECO:0000256" key="4">
    <source>
        <dbReference type="ARBA" id="ARBA00023163"/>
    </source>
</evidence>
<dbReference type="CDD" id="cd01282">
    <property type="entry name" value="HTH_MerR-like_sg3"/>
    <property type="match status" value="1"/>
</dbReference>
<organism evidence="6 7">
    <name type="scientific">Actinocatenispora comari</name>
    <dbReference type="NCBI Taxonomy" id="2807577"/>
    <lineage>
        <taxon>Bacteria</taxon>
        <taxon>Bacillati</taxon>
        <taxon>Actinomycetota</taxon>
        <taxon>Actinomycetes</taxon>
        <taxon>Micromonosporales</taxon>
        <taxon>Micromonosporaceae</taxon>
        <taxon>Actinocatenispora</taxon>
    </lineage>
</organism>
<dbReference type="RefSeq" id="WP_207128604.1">
    <property type="nucleotide sequence ID" value="NZ_BOPO01000128.1"/>
</dbReference>
<dbReference type="SMART" id="SM00422">
    <property type="entry name" value="HTH_MERR"/>
    <property type="match status" value="1"/>
</dbReference>
<dbReference type="InterPro" id="IPR047057">
    <property type="entry name" value="MerR_fam"/>
</dbReference>
<dbReference type="PANTHER" id="PTHR30204">
    <property type="entry name" value="REDOX-CYCLING DRUG-SENSING TRANSCRIPTIONAL ACTIVATOR SOXR"/>
    <property type="match status" value="1"/>
</dbReference>
<dbReference type="GO" id="GO:0003700">
    <property type="term" value="F:DNA-binding transcription factor activity"/>
    <property type="evidence" value="ECO:0007669"/>
    <property type="project" value="InterPro"/>
</dbReference>
<dbReference type="Gene3D" id="1.10.1660.10">
    <property type="match status" value="1"/>
</dbReference>
<dbReference type="Proteomes" id="UP000614996">
    <property type="component" value="Unassembled WGS sequence"/>
</dbReference>
<name>A0A8J4EPP6_9ACTN</name>
<evidence type="ECO:0000256" key="3">
    <source>
        <dbReference type="ARBA" id="ARBA00023125"/>
    </source>
</evidence>
<evidence type="ECO:0000259" key="5">
    <source>
        <dbReference type="PROSITE" id="PS50937"/>
    </source>
</evidence>
<evidence type="ECO:0000313" key="6">
    <source>
        <dbReference type="EMBL" id="GIL31028.1"/>
    </source>
</evidence>
<accession>A0A8J4EPP6</accession>
<proteinExistence type="predicted"/>
<dbReference type="EMBL" id="BOPO01000128">
    <property type="protein sequence ID" value="GIL31028.1"/>
    <property type="molecule type" value="Genomic_DNA"/>
</dbReference>
<evidence type="ECO:0000256" key="1">
    <source>
        <dbReference type="ARBA" id="ARBA00022491"/>
    </source>
</evidence>
<feature type="domain" description="HTH merR-type" evidence="5">
    <location>
        <begin position="1"/>
        <end position="68"/>
    </location>
</feature>
<dbReference type="Pfam" id="PF13411">
    <property type="entry name" value="MerR_1"/>
    <property type="match status" value="1"/>
</dbReference>
<dbReference type="AlphaFoldDB" id="A0A8J4EPP6"/>
<keyword evidence="1" id="KW-0678">Repressor</keyword>
<dbReference type="PRINTS" id="PR00040">
    <property type="entry name" value="HTHMERR"/>
</dbReference>
<evidence type="ECO:0000256" key="2">
    <source>
        <dbReference type="ARBA" id="ARBA00023015"/>
    </source>
</evidence>
<gene>
    <name evidence="6" type="ORF">NUM_62820</name>
</gene>
<dbReference type="InterPro" id="IPR009061">
    <property type="entry name" value="DNA-bd_dom_put_sf"/>
</dbReference>
<reference evidence="7" key="1">
    <citation type="journal article" date="2021" name="Int. J. Syst. Evol. Microbiol.">
        <title>Actinocatenispora comari sp. nov., an endophytic actinomycete isolated from aerial parts of Comarum salesowianum.</title>
        <authorList>
            <person name="Oyunbileg N."/>
            <person name="Iizaka Y."/>
            <person name="Hamada M."/>
            <person name="Davaapurev B.O."/>
            <person name="Fukumoto A."/>
            <person name="Tsetseg B."/>
            <person name="Kato F."/>
            <person name="Tamura T."/>
            <person name="Batkhuu J."/>
            <person name="Anzai Y."/>
        </authorList>
    </citation>
    <scope>NUCLEOTIDE SEQUENCE [LARGE SCALE GENOMIC DNA]</scope>
    <source>
        <strain evidence="7">NUM-2625</strain>
    </source>
</reference>
<keyword evidence="2" id="KW-0805">Transcription regulation</keyword>
<dbReference type="InterPro" id="IPR000551">
    <property type="entry name" value="MerR-type_HTH_dom"/>
</dbReference>
<comment type="caution">
    <text evidence="6">The sequence shown here is derived from an EMBL/GenBank/DDBJ whole genome shotgun (WGS) entry which is preliminary data.</text>
</comment>